<keyword evidence="1" id="KW-0574">Periplasm</keyword>
<evidence type="ECO:0000256" key="1">
    <source>
        <dbReference type="ARBA" id="ARBA00022764"/>
    </source>
</evidence>
<name>A0A1I7DSS9_9HYPH</name>
<dbReference type="Proteomes" id="UP000183371">
    <property type="component" value="Unassembled WGS sequence"/>
</dbReference>
<keyword evidence="3" id="KW-1185">Reference proteome</keyword>
<dbReference type="SUPFAM" id="SSF53850">
    <property type="entry name" value="Periplasmic binding protein-like II"/>
    <property type="match status" value="1"/>
</dbReference>
<gene>
    <name evidence="2" type="ORF">SAMN05444141_11043</name>
</gene>
<protein>
    <submittedName>
        <fullName evidence="2">Carbohydrate ABC transporter substrate-binding protein, CUT1 family</fullName>
    </submittedName>
</protein>
<dbReference type="InterPro" id="IPR006059">
    <property type="entry name" value="SBP"/>
</dbReference>
<dbReference type="AlphaFoldDB" id="A0A1I7DSS9"/>
<dbReference type="Pfam" id="PF13416">
    <property type="entry name" value="SBP_bac_8"/>
    <property type="match status" value="1"/>
</dbReference>
<proteinExistence type="predicted"/>
<reference evidence="3" key="1">
    <citation type="submission" date="2016-10" db="EMBL/GenBank/DDBJ databases">
        <authorList>
            <person name="Varghese N."/>
            <person name="Submissions S."/>
        </authorList>
    </citation>
    <scope>NUCLEOTIDE SEQUENCE [LARGE SCALE GENOMIC DNA]</scope>
    <source>
        <strain evidence="3">DSM 17465</strain>
    </source>
</reference>
<dbReference type="EMBL" id="FPBD01000010">
    <property type="protein sequence ID" value="SFU14684.1"/>
    <property type="molecule type" value="Genomic_DNA"/>
</dbReference>
<evidence type="ECO:0000313" key="3">
    <source>
        <dbReference type="Proteomes" id="UP000183371"/>
    </source>
</evidence>
<evidence type="ECO:0000313" key="2">
    <source>
        <dbReference type="EMBL" id="SFU14684.1"/>
    </source>
</evidence>
<dbReference type="Gene3D" id="3.40.190.10">
    <property type="entry name" value="Periplasmic binding protein-like II"/>
    <property type="match status" value="1"/>
</dbReference>
<organism evidence="2 3">
    <name type="scientific">Pseudovibrio denitrificans</name>
    <dbReference type="NCBI Taxonomy" id="258256"/>
    <lineage>
        <taxon>Bacteria</taxon>
        <taxon>Pseudomonadati</taxon>
        <taxon>Pseudomonadota</taxon>
        <taxon>Alphaproteobacteria</taxon>
        <taxon>Hyphomicrobiales</taxon>
        <taxon>Stappiaceae</taxon>
        <taxon>Pseudovibrio</taxon>
    </lineage>
</organism>
<sequence>MINFKGMTWDHPRGVDPLIAASEEYSRRNPGVSFQWEKRSLQAFGDQPLDTLATTYDFMVIDHPHVGEASEQNILASLSLPEYADELADLAQNTIGPSHESYEWNGAQWALAIDAAAQVSARRRDLLEEPVTKWDEVIRLAEQGKVLYPLKPVDAIDGFMSLCANVGDPCGTTQEYLVTRKTGRFVLEQMRAVAKNVYTSCFDMNPIGALDILSSCDDFSYAPVLFGYVNYSQAGFREKIVHQENLPALGDNGPVGSIIGGTGISVSAKCTHKEEAIKFAYWLAGKECQTGVYVQNNGQPGHAAAWNDDAANELSNDWFRNIRETMDRSWLRPRYAGFLPFIDDAGDYVNAFLRGDMGTEETLHLIDTAYRKSFKS</sequence>
<dbReference type="RefSeq" id="WP_054784170.1">
    <property type="nucleotide sequence ID" value="NZ_FPBD01000010.1"/>
</dbReference>
<accession>A0A1I7DSS9</accession>